<comment type="caution">
    <text evidence="2">The sequence shown here is derived from an EMBL/GenBank/DDBJ whole genome shotgun (WGS) entry which is preliminary data.</text>
</comment>
<dbReference type="InterPro" id="IPR006680">
    <property type="entry name" value="Amidohydro-rel"/>
</dbReference>
<protein>
    <submittedName>
        <fullName evidence="2">Amidohydrolase family protein</fullName>
    </submittedName>
</protein>
<dbReference type="InterPro" id="IPR032466">
    <property type="entry name" value="Metal_Hydrolase"/>
</dbReference>
<gene>
    <name evidence="2" type="ORF">KHM83_01755</name>
</gene>
<keyword evidence="3" id="KW-1185">Reference proteome</keyword>
<name>A0ABS5PKL5_9FIRM</name>
<dbReference type="RefSeq" id="WP_213235178.1">
    <property type="nucleotide sequence ID" value="NZ_JAHBCL010000002.1"/>
</dbReference>
<dbReference type="PANTHER" id="PTHR42717:SF1">
    <property type="entry name" value="IMIDAZOLONEPROPIONASE AND RELATED AMIDOHYDROLASES"/>
    <property type="match status" value="1"/>
</dbReference>
<accession>A0ABS5PKL5</accession>
<dbReference type="Pfam" id="PF01979">
    <property type="entry name" value="Amidohydro_1"/>
    <property type="match status" value="1"/>
</dbReference>
<dbReference type="InterPro" id="IPR020043">
    <property type="entry name" value="Deacetylase_Atu3266-like"/>
</dbReference>
<dbReference type="EMBL" id="JAHBCL010000002">
    <property type="protein sequence ID" value="MBS7525397.1"/>
    <property type="molecule type" value="Genomic_DNA"/>
</dbReference>
<dbReference type="Proteomes" id="UP000746471">
    <property type="component" value="Unassembled WGS sequence"/>
</dbReference>
<evidence type="ECO:0000313" key="2">
    <source>
        <dbReference type="EMBL" id="MBS7525397.1"/>
    </source>
</evidence>
<feature type="domain" description="Amidohydrolase-related" evidence="1">
    <location>
        <begin position="52"/>
        <end position="338"/>
    </location>
</feature>
<dbReference type="PANTHER" id="PTHR42717">
    <property type="entry name" value="DIHYDROOROTASE-RELATED"/>
    <property type="match status" value="1"/>
</dbReference>
<dbReference type="Gene3D" id="2.30.40.10">
    <property type="entry name" value="Urease, subunit C, domain 1"/>
    <property type="match status" value="1"/>
</dbReference>
<evidence type="ECO:0000259" key="1">
    <source>
        <dbReference type="Pfam" id="PF01979"/>
    </source>
</evidence>
<reference evidence="2 3" key="1">
    <citation type="submission" date="2021-05" db="EMBL/GenBank/DDBJ databases">
        <title>Fusibacter ferrireducens sp. nov., an anaerobic, sulfur- and Fe-reducing bacterium isolated from the mangrove sediment.</title>
        <authorList>
            <person name="Qiu D."/>
        </authorList>
    </citation>
    <scope>NUCLEOTIDE SEQUENCE [LARGE SCALE GENOMIC DNA]</scope>
    <source>
        <strain evidence="2 3">DSM 12116</strain>
    </source>
</reference>
<dbReference type="SUPFAM" id="SSF51556">
    <property type="entry name" value="Metallo-dependent hydrolases"/>
    <property type="match status" value="1"/>
</dbReference>
<dbReference type="SUPFAM" id="SSF51338">
    <property type="entry name" value="Composite domain of metallo-dependent hydrolases"/>
    <property type="match status" value="1"/>
</dbReference>
<proteinExistence type="predicted"/>
<sequence>MIDLIIRNGRVIDPYNGLDKICDVAIHGGKIASVGDLKDLVSEKEVNAKGCLVTPGLVDFHAHVSPLAEIGIPAEVTCFTSGITTIVDAGSTGCANYESYRGFLANSKVRIKCFLNMSSAGLVTSSYHENIDPEHFNLSKIERLFEKYPGDLLGLKIRFSKALVGEMGLKPLKQTIALADKIGVPVVVHCTDSPIPIAAILEQLRPGDVLTHAFHGIGNTILDEDGKIANAVFAAREKGVIFDVANARFHFAFKTARVALNSGFLPDVISTDLTVKSLYKKPQIFNMMFLLSKYLNMGMSVMEVFERCTSRPAELMGMAGEIGCLSPGASGDVAVIKCLSRNVHFEDWEGGQLDGNKLLRTMMTVRDGQIVFRDIEL</sequence>
<organism evidence="2 3">
    <name type="scientific">Fusibacter paucivorans</name>
    <dbReference type="NCBI Taxonomy" id="76009"/>
    <lineage>
        <taxon>Bacteria</taxon>
        <taxon>Bacillati</taxon>
        <taxon>Bacillota</taxon>
        <taxon>Clostridia</taxon>
        <taxon>Eubacteriales</taxon>
        <taxon>Eubacteriales Family XII. Incertae Sedis</taxon>
        <taxon>Fusibacter</taxon>
    </lineage>
</organism>
<evidence type="ECO:0000313" key="3">
    <source>
        <dbReference type="Proteomes" id="UP000746471"/>
    </source>
</evidence>
<dbReference type="Gene3D" id="3.20.20.140">
    <property type="entry name" value="Metal-dependent hydrolases"/>
    <property type="match status" value="1"/>
</dbReference>
<dbReference type="InterPro" id="IPR011059">
    <property type="entry name" value="Metal-dep_hydrolase_composite"/>
</dbReference>